<dbReference type="GO" id="GO:0008270">
    <property type="term" value="F:zinc ion binding"/>
    <property type="evidence" value="ECO:0007669"/>
    <property type="project" value="TreeGrafter"/>
</dbReference>
<keyword evidence="9" id="KW-0238">DNA-binding</keyword>
<comment type="cofactor">
    <cofactor evidence="11">
        <name>Zn(2+)</name>
        <dbReference type="ChEBI" id="CHEBI:29105"/>
    </cofactor>
    <text evidence="11">Binds 1 zinc ion per subunit.</text>
</comment>
<dbReference type="GO" id="GO:0003700">
    <property type="term" value="F:DNA-binding transcription factor activity"/>
    <property type="evidence" value="ECO:0007669"/>
    <property type="project" value="InterPro"/>
</dbReference>
<dbReference type="InterPro" id="IPR002481">
    <property type="entry name" value="FUR"/>
</dbReference>
<feature type="binding site" evidence="11">
    <location>
        <position position="90"/>
    </location>
    <ligand>
        <name>Zn(2+)</name>
        <dbReference type="ChEBI" id="CHEBI:29105"/>
    </ligand>
</feature>
<dbReference type="GO" id="GO:1900376">
    <property type="term" value="P:regulation of secondary metabolite biosynthetic process"/>
    <property type="evidence" value="ECO:0007669"/>
    <property type="project" value="TreeGrafter"/>
</dbReference>
<dbReference type="GO" id="GO:0000976">
    <property type="term" value="F:transcription cis-regulatory region binding"/>
    <property type="evidence" value="ECO:0007669"/>
    <property type="project" value="TreeGrafter"/>
</dbReference>
<dbReference type="FunFam" id="1.10.10.10:FF:000459">
    <property type="entry name" value="Ferric uptake regulation protein"/>
    <property type="match status" value="1"/>
</dbReference>
<keyword evidence="5" id="KW-0678">Repressor</keyword>
<evidence type="ECO:0000256" key="4">
    <source>
        <dbReference type="ARBA" id="ARBA00022490"/>
    </source>
</evidence>
<dbReference type="Pfam" id="PF01475">
    <property type="entry name" value="FUR"/>
    <property type="match status" value="1"/>
</dbReference>
<feature type="binding site" evidence="11">
    <location>
        <position position="130"/>
    </location>
    <ligand>
        <name>Zn(2+)</name>
        <dbReference type="ChEBI" id="CHEBI:29105"/>
    </ligand>
</feature>
<evidence type="ECO:0000256" key="10">
    <source>
        <dbReference type="ARBA" id="ARBA00023163"/>
    </source>
</evidence>
<evidence type="ECO:0000256" key="6">
    <source>
        <dbReference type="ARBA" id="ARBA00022723"/>
    </source>
</evidence>
<keyword evidence="8" id="KW-0805">Transcription regulation</keyword>
<evidence type="ECO:0000313" key="13">
    <source>
        <dbReference type="EMBL" id="HJE51268.1"/>
    </source>
</evidence>
<evidence type="ECO:0000256" key="11">
    <source>
        <dbReference type="PIRSR" id="PIRSR602481-1"/>
    </source>
</evidence>
<accession>A0A921EMJ8</accession>
<dbReference type="CDD" id="cd07153">
    <property type="entry name" value="Fur_like"/>
    <property type="match status" value="1"/>
</dbReference>
<organism evidence="13 14">
    <name type="scientific">Tessaracoccus flavescens</name>
    <dbReference type="NCBI Taxonomy" id="399497"/>
    <lineage>
        <taxon>Bacteria</taxon>
        <taxon>Bacillati</taxon>
        <taxon>Actinomycetota</taxon>
        <taxon>Actinomycetes</taxon>
        <taxon>Propionibacteriales</taxon>
        <taxon>Propionibacteriaceae</taxon>
        <taxon>Tessaracoccus</taxon>
    </lineage>
</organism>
<dbReference type="InterPro" id="IPR036388">
    <property type="entry name" value="WH-like_DNA-bd_sf"/>
</dbReference>
<keyword evidence="4" id="KW-0963">Cytoplasm</keyword>
<keyword evidence="10" id="KW-0804">Transcription</keyword>
<evidence type="ECO:0000256" key="8">
    <source>
        <dbReference type="ARBA" id="ARBA00023015"/>
    </source>
</evidence>
<evidence type="ECO:0000256" key="7">
    <source>
        <dbReference type="ARBA" id="ARBA00022833"/>
    </source>
</evidence>
<evidence type="ECO:0000256" key="5">
    <source>
        <dbReference type="ARBA" id="ARBA00022491"/>
    </source>
</evidence>
<reference evidence="13" key="1">
    <citation type="journal article" date="2021" name="PeerJ">
        <title>Extensive microbial diversity within the chicken gut microbiome revealed by metagenomics and culture.</title>
        <authorList>
            <person name="Gilroy R."/>
            <person name="Ravi A."/>
            <person name="Getino M."/>
            <person name="Pursley I."/>
            <person name="Horton D.L."/>
            <person name="Alikhan N.F."/>
            <person name="Baker D."/>
            <person name="Gharbi K."/>
            <person name="Hall N."/>
            <person name="Watson M."/>
            <person name="Adriaenssens E.M."/>
            <person name="Foster-Nyarko E."/>
            <person name="Jarju S."/>
            <person name="Secka A."/>
            <person name="Antonio M."/>
            <person name="Oren A."/>
            <person name="Chaudhuri R.R."/>
            <person name="La Ragione R."/>
            <person name="Hildebrand F."/>
            <person name="Pallen M.J."/>
        </authorList>
    </citation>
    <scope>NUCLEOTIDE SEQUENCE</scope>
    <source>
        <strain evidence="13">ChiGjej3B3-7470</strain>
    </source>
</reference>
<feature type="binding site" evidence="12">
    <location>
        <position position="119"/>
    </location>
    <ligand>
        <name>Fe cation</name>
        <dbReference type="ChEBI" id="CHEBI:24875"/>
    </ligand>
</feature>
<feature type="binding site" evidence="12">
    <location>
        <position position="81"/>
    </location>
    <ligand>
        <name>Fe cation</name>
        <dbReference type="ChEBI" id="CHEBI:24875"/>
    </ligand>
</feature>
<proteinExistence type="inferred from homology"/>
<name>A0A921EMJ8_9ACTN</name>
<comment type="cofactor">
    <cofactor evidence="12">
        <name>Mn(2+)</name>
        <dbReference type="ChEBI" id="CHEBI:29035"/>
    </cofactor>
    <cofactor evidence="12">
        <name>Fe(2+)</name>
        <dbReference type="ChEBI" id="CHEBI:29033"/>
    </cofactor>
    <text evidence="12">Binds 1 Mn(2+) or Fe(2+) ion per subunit.</text>
</comment>
<gene>
    <name evidence="13" type="ORF">K8V15_04715</name>
</gene>
<dbReference type="GO" id="GO:0045892">
    <property type="term" value="P:negative regulation of DNA-templated transcription"/>
    <property type="evidence" value="ECO:0007669"/>
    <property type="project" value="TreeGrafter"/>
</dbReference>
<dbReference type="InterPro" id="IPR043135">
    <property type="entry name" value="Fur_C"/>
</dbReference>
<feature type="binding site" evidence="12">
    <location>
        <position position="102"/>
    </location>
    <ligand>
        <name>Fe cation</name>
        <dbReference type="ChEBI" id="CHEBI:24875"/>
    </ligand>
</feature>
<evidence type="ECO:0000256" key="2">
    <source>
        <dbReference type="ARBA" id="ARBA00007957"/>
    </source>
</evidence>
<evidence type="ECO:0000256" key="1">
    <source>
        <dbReference type="ARBA" id="ARBA00004496"/>
    </source>
</evidence>
<comment type="subcellular location">
    <subcellularLocation>
        <location evidence="1">Cytoplasm</location>
    </subcellularLocation>
</comment>
<dbReference type="InterPro" id="IPR036390">
    <property type="entry name" value="WH_DNA-bd_sf"/>
</dbReference>
<dbReference type="EMBL" id="DYZF01000117">
    <property type="protein sequence ID" value="HJE51268.1"/>
    <property type="molecule type" value="Genomic_DNA"/>
</dbReference>
<evidence type="ECO:0000256" key="3">
    <source>
        <dbReference type="ARBA" id="ARBA00011738"/>
    </source>
</evidence>
<dbReference type="Gene3D" id="3.30.1490.190">
    <property type="match status" value="1"/>
</dbReference>
<dbReference type="GO" id="GO:0005829">
    <property type="term" value="C:cytosol"/>
    <property type="evidence" value="ECO:0007669"/>
    <property type="project" value="TreeGrafter"/>
</dbReference>
<reference evidence="13" key="2">
    <citation type="submission" date="2021-09" db="EMBL/GenBank/DDBJ databases">
        <authorList>
            <person name="Gilroy R."/>
        </authorList>
    </citation>
    <scope>NUCLEOTIDE SEQUENCE</scope>
    <source>
        <strain evidence="13">ChiGjej3B3-7470</strain>
    </source>
</reference>
<dbReference type="PANTHER" id="PTHR33202:SF2">
    <property type="entry name" value="FERRIC UPTAKE REGULATION PROTEIN"/>
    <property type="match status" value="1"/>
</dbReference>
<keyword evidence="12" id="KW-0408">Iron</keyword>
<comment type="similarity">
    <text evidence="2">Belongs to the Fur family.</text>
</comment>
<keyword evidence="6 11" id="KW-0479">Metal-binding</keyword>
<dbReference type="SUPFAM" id="SSF46785">
    <property type="entry name" value="Winged helix' DNA-binding domain"/>
    <property type="match status" value="1"/>
</dbReference>
<keyword evidence="7 11" id="KW-0862">Zinc</keyword>
<comment type="caution">
    <text evidence="13">The sequence shown here is derived from an EMBL/GenBank/DDBJ whole genome shotgun (WGS) entry which is preliminary data.</text>
</comment>
<sequence>MTSTKPQTRQTWQRAAIRDLLHGGEEFRTAQQVHDQLRDGGAKVGLATVYRALQAMAEADEVDVLRTPEGEAAYRSCSRGHHHHLVCRSCGYSVEIHPEAMEKWAADIAQEHGFTDTGHELEIFGLCRSCS</sequence>
<comment type="subunit">
    <text evidence="3">Homodimer.</text>
</comment>
<evidence type="ECO:0000313" key="14">
    <source>
        <dbReference type="Proteomes" id="UP000712713"/>
    </source>
</evidence>
<protein>
    <submittedName>
        <fullName evidence="13">Transcriptional repressor</fullName>
    </submittedName>
</protein>
<feature type="binding site" evidence="11">
    <location>
        <position position="87"/>
    </location>
    <ligand>
        <name>Zn(2+)</name>
        <dbReference type="ChEBI" id="CHEBI:29105"/>
    </ligand>
</feature>
<evidence type="ECO:0000256" key="12">
    <source>
        <dbReference type="PIRSR" id="PIRSR602481-2"/>
    </source>
</evidence>
<dbReference type="Proteomes" id="UP000712713">
    <property type="component" value="Unassembled WGS sequence"/>
</dbReference>
<dbReference type="Gene3D" id="1.10.10.10">
    <property type="entry name" value="Winged helix-like DNA-binding domain superfamily/Winged helix DNA-binding domain"/>
    <property type="match status" value="1"/>
</dbReference>
<dbReference type="PANTHER" id="PTHR33202">
    <property type="entry name" value="ZINC UPTAKE REGULATION PROTEIN"/>
    <property type="match status" value="1"/>
</dbReference>
<dbReference type="AlphaFoldDB" id="A0A921EMJ8"/>
<feature type="binding site" evidence="11">
    <location>
        <position position="127"/>
    </location>
    <ligand>
        <name>Zn(2+)</name>
        <dbReference type="ChEBI" id="CHEBI:29105"/>
    </ligand>
</feature>
<evidence type="ECO:0000256" key="9">
    <source>
        <dbReference type="ARBA" id="ARBA00023125"/>
    </source>
</evidence>